<dbReference type="Proteomes" id="UP000269544">
    <property type="component" value="Chromosome"/>
</dbReference>
<dbReference type="InterPro" id="IPR029063">
    <property type="entry name" value="SAM-dependent_MTases_sf"/>
</dbReference>
<dbReference type="CDD" id="cd02440">
    <property type="entry name" value="AdoMet_MTases"/>
    <property type="match status" value="1"/>
</dbReference>
<organism evidence="2 3">
    <name type="scientific">Aedoeadaptatus ivorii</name>
    <dbReference type="NCBI Taxonomy" id="54006"/>
    <lineage>
        <taxon>Bacteria</taxon>
        <taxon>Bacillati</taxon>
        <taxon>Bacillota</taxon>
        <taxon>Tissierellia</taxon>
        <taxon>Tissierellales</taxon>
        <taxon>Peptoniphilaceae</taxon>
        <taxon>Aedoeadaptatus</taxon>
    </lineage>
</organism>
<accession>A0A3S5C2B8</accession>
<dbReference type="RefSeq" id="WP_126465088.1">
    <property type="nucleotide sequence ID" value="NZ_LR134523.1"/>
</dbReference>
<dbReference type="SUPFAM" id="SSF53335">
    <property type="entry name" value="S-adenosyl-L-methionine-dependent methyltransferases"/>
    <property type="match status" value="1"/>
</dbReference>
<reference evidence="2 3" key="1">
    <citation type="submission" date="2018-12" db="EMBL/GenBank/DDBJ databases">
        <authorList>
            <consortium name="Pathogen Informatics"/>
        </authorList>
    </citation>
    <scope>NUCLEOTIDE SEQUENCE [LARGE SCALE GENOMIC DNA]</scope>
    <source>
        <strain evidence="2 3">NCTC13079</strain>
    </source>
</reference>
<evidence type="ECO:0000256" key="1">
    <source>
        <dbReference type="SAM" id="Coils"/>
    </source>
</evidence>
<dbReference type="KEGG" id="piv:NCTC13079_00598"/>
<proteinExistence type="predicted"/>
<dbReference type="InterPro" id="IPR006901">
    <property type="entry name" value="TrmK"/>
</dbReference>
<dbReference type="PANTHER" id="PTHR38451:SF1">
    <property type="entry name" value="TRNA (ADENINE(22)-N(1))-METHYLTRANSFERASE"/>
    <property type="match status" value="1"/>
</dbReference>
<protein>
    <submittedName>
        <fullName evidence="2">tRNA (Adenine(22)-N(1))-methyltransferase</fullName>
        <ecNumber evidence="2">2.1.1.217</ecNumber>
    </submittedName>
</protein>
<dbReference type="GO" id="GO:0160105">
    <property type="term" value="F:tRNA (adenine(22)-N1)-methyltransferase activity"/>
    <property type="evidence" value="ECO:0007669"/>
    <property type="project" value="UniProtKB-EC"/>
</dbReference>
<gene>
    <name evidence="2" type="primary">trmK</name>
    <name evidence="2" type="ORF">NCTC13079_00598</name>
</gene>
<keyword evidence="2" id="KW-0489">Methyltransferase</keyword>
<dbReference type="EC" id="2.1.1.217" evidence="2"/>
<evidence type="ECO:0000313" key="2">
    <source>
        <dbReference type="EMBL" id="VEJ35271.1"/>
    </source>
</evidence>
<dbReference type="AlphaFoldDB" id="A0A3S5C2B8"/>
<dbReference type="GO" id="GO:0032259">
    <property type="term" value="P:methylation"/>
    <property type="evidence" value="ECO:0007669"/>
    <property type="project" value="UniProtKB-KW"/>
</dbReference>
<sequence length="222" mass="24968">MIESSKRLSAVFAMAERASAIGDIGCDHGYISFALLRDGIAEKVVATDISAPSLEKARRLLEAVYPAEKFRIARGDGFMPIAPGEIQAAVIIGMGGQLIAEILERGWEVIKELDYILVQPMQGAEELFRHINAYGYTILDAQLIEERKKYYPILKLRAGGEDRADWGRFRHSPVFCEMAEQNLARLEKIAEAVRNAKPERLKEVEEEIGRWEEYLESIGNRG</sequence>
<dbReference type="EMBL" id="LR134523">
    <property type="protein sequence ID" value="VEJ35271.1"/>
    <property type="molecule type" value="Genomic_DNA"/>
</dbReference>
<dbReference type="PANTHER" id="PTHR38451">
    <property type="entry name" value="TRNA (ADENINE(22)-N(1))-METHYLTRANSFERASE"/>
    <property type="match status" value="1"/>
</dbReference>
<dbReference type="Gene3D" id="3.40.50.150">
    <property type="entry name" value="Vaccinia Virus protein VP39"/>
    <property type="match status" value="1"/>
</dbReference>
<keyword evidence="3" id="KW-1185">Reference proteome</keyword>
<name>A0A3S5C2B8_9FIRM</name>
<evidence type="ECO:0000313" key="3">
    <source>
        <dbReference type="Proteomes" id="UP000269544"/>
    </source>
</evidence>
<keyword evidence="2" id="KW-0808">Transferase</keyword>
<dbReference type="OrthoDB" id="5881184at2"/>
<dbReference type="Pfam" id="PF12847">
    <property type="entry name" value="Methyltransf_18"/>
    <property type="match status" value="1"/>
</dbReference>
<dbReference type="PIRSF" id="PIRSF018637">
    <property type="entry name" value="TrmK"/>
    <property type="match status" value="1"/>
</dbReference>
<feature type="coiled-coil region" evidence="1">
    <location>
        <begin position="176"/>
        <end position="221"/>
    </location>
</feature>
<keyword evidence="1" id="KW-0175">Coiled coil</keyword>